<dbReference type="GO" id="GO:0009055">
    <property type="term" value="F:electron transfer activity"/>
    <property type="evidence" value="ECO:0007669"/>
    <property type="project" value="InterPro"/>
</dbReference>
<dbReference type="SUPFAM" id="SSF48371">
    <property type="entry name" value="ARM repeat"/>
    <property type="match status" value="1"/>
</dbReference>
<dbReference type="Pfam" id="PF14100">
    <property type="entry name" value="DUF6807"/>
    <property type="match status" value="1"/>
</dbReference>
<dbReference type="Gene3D" id="2.120.10.30">
    <property type="entry name" value="TolB, C-terminal domain"/>
    <property type="match status" value="1"/>
</dbReference>
<evidence type="ECO:0000256" key="1">
    <source>
        <dbReference type="ARBA" id="ARBA00022617"/>
    </source>
</evidence>
<keyword evidence="3 4" id="KW-0408">Iron</keyword>
<feature type="domain" description="Cytochrome c" evidence="5">
    <location>
        <begin position="1141"/>
        <end position="1274"/>
    </location>
</feature>
<dbReference type="SUPFAM" id="SSF50952">
    <property type="entry name" value="Soluble quinoprotein glucose dehydrogenase"/>
    <property type="match status" value="1"/>
</dbReference>
<dbReference type="KEGG" id="dpf:ON006_07160"/>
<dbReference type="InterPro" id="IPR009056">
    <property type="entry name" value="Cyt_c-like_dom"/>
</dbReference>
<dbReference type="GO" id="GO:0020037">
    <property type="term" value="F:heme binding"/>
    <property type="evidence" value="ECO:0007669"/>
    <property type="project" value="InterPro"/>
</dbReference>
<evidence type="ECO:0000256" key="4">
    <source>
        <dbReference type="PROSITE-ProRule" id="PRU00433"/>
    </source>
</evidence>
<evidence type="ECO:0000313" key="6">
    <source>
        <dbReference type="EMBL" id="WAC13729.1"/>
    </source>
</evidence>
<dbReference type="NCBIfam" id="TIGR02604">
    <property type="entry name" value="Piru_Ver_Nterm"/>
    <property type="match status" value="1"/>
</dbReference>
<dbReference type="InterPro" id="IPR036909">
    <property type="entry name" value="Cyt_c-like_dom_sf"/>
</dbReference>
<dbReference type="EMBL" id="CP112998">
    <property type="protein sequence ID" value="WAC13729.1"/>
    <property type="molecule type" value="Genomic_DNA"/>
</dbReference>
<dbReference type="InterPro" id="IPR055557">
    <property type="entry name" value="DUF7133"/>
</dbReference>
<dbReference type="NCBIfam" id="TIGR02603">
    <property type="entry name" value="CxxCH_TIGR02603"/>
    <property type="match status" value="1"/>
</dbReference>
<dbReference type="Gene3D" id="1.10.760.10">
    <property type="entry name" value="Cytochrome c-like domain"/>
    <property type="match status" value="1"/>
</dbReference>
<accession>A0A9E8NBR1</accession>
<dbReference type="InterPro" id="IPR029475">
    <property type="entry name" value="DUF6807"/>
</dbReference>
<dbReference type="InterPro" id="IPR016024">
    <property type="entry name" value="ARM-type_fold"/>
</dbReference>
<gene>
    <name evidence="6" type="ORF">ON006_07160</name>
</gene>
<dbReference type="Proteomes" id="UP001164653">
    <property type="component" value="Chromosome"/>
</dbReference>
<dbReference type="PANTHER" id="PTHR33546:SF1">
    <property type="entry name" value="LARGE, MULTIFUNCTIONAL SECRETED PROTEIN"/>
    <property type="match status" value="1"/>
</dbReference>
<dbReference type="PROSITE" id="PS51007">
    <property type="entry name" value="CYTC"/>
    <property type="match status" value="1"/>
</dbReference>
<evidence type="ECO:0000256" key="2">
    <source>
        <dbReference type="ARBA" id="ARBA00022723"/>
    </source>
</evidence>
<dbReference type="SUPFAM" id="SSF46626">
    <property type="entry name" value="Cytochrome c"/>
    <property type="match status" value="1"/>
</dbReference>
<dbReference type="PANTHER" id="PTHR33546">
    <property type="entry name" value="LARGE, MULTIFUNCTIONAL SECRETED PROTEIN-RELATED"/>
    <property type="match status" value="1"/>
</dbReference>
<dbReference type="InterPro" id="IPR013428">
    <property type="entry name" value="Membrane-bound_put_N"/>
</dbReference>
<keyword evidence="7" id="KW-1185">Reference proteome</keyword>
<dbReference type="RefSeq" id="WP_267609967.1">
    <property type="nucleotide sequence ID" value="NZ_CP112998.1"/>
</dbReference>
<sequence length="1281" mass="143151">MNIVRSAPLLVIFLLLYFGYDFRQTERNTKSPVPDEVPLRIVQNEKEETISIFRGNESKPILTQNAKANFRPYLHPIVAPDGKGVLTEYSPGHHKHQTGIYWGYTRVNGRDYFHHPDGDYWRRVSAKVIEAKGTEVKWQTVYDLLDSTGTAVLTETQNWSMRQKDGKYLLDLEWNGEAKAEVTIGKYDYGGLFVRMPWKEGIKGEVVNAARQKNEKAEGQAAMWVDIGMQVEGRNDLAHIAILDHPENKGYPQTWRVDGQLGAGPASARKGDWHIKKGETEVIKHELVIYSGELSDVELNKTFGEFIGNNGTYNTAALWAIAQKEGREAKFLSAQEAVAAMTIKNGFQVNAWASEPMMTQPMAFCWDDRGRMWIAENKDYESRGKGFSNSGESRILILEDTDHDGVADSKKVFMEGIAFPSALAVGFDGVFIGAPPNLLFVPDKNGDDKADTDQIEVRLTGWGIRDRHETLNSFHWGPDGWLYGLQGFATPSKVGKPIGKGKIYKHKDPFPEDMKVEDGVDINGGVWRYHPTKNRFEVVAHGFSNPWGIDYDAKGQLLITACVIPHLWHVIPGGIYHRQGGQHFNPYVYNDIKTIADHTHRSAHGGARVYLSDAFPESEKGKIFMANIHEHGILSDILVPKGSGFSGKHGDDFMMANNAQWVGFSMEVGPEGALYVLDWHDADICGSDVLNSETGRIFRITPKNSMAENWKGRYEDLNKMTDLQLADLQTSKSEWHARRARLILQNRIAKGKMDQTALDKLTNIYKSNANADYRLRAMWALQVTQNLDQKALLAALNDQDQYVRAWAVQFLCEDEKPSQEAVLKFTEMAVKDASPVVRLYLASALQRMDALAKWNVAAGLVTHAEDTEDHNIPKMVWYGIEPLVKENPSKALELASKIKIPMLTQFIARRVVDADQLPTLVAAIGKAPVNRMNLLEGMRDGLEGRTDIKTPSNWNAVYTKLKQSDKNTAALALELSRQFGDTEAAKSDLTALANKNAPVDQRTKALRSLAGRQRPELLAELPKLLNDDDLRLDAIRAAAGYDHEPLAKLLIENYPKFNAAEKSEAIQTLASRSKSGWQLTQAISKNVIPKKDVPTYVARQLRRVVGSGFVEVWGPIDHVAFDEKAYKKYKGLLTDKTVAEASKSHGRMVFQKTCAPCHKLYGEGGIIGPELTGSNRANLDYLLGNILDPSGEIQDDYKMVVVTTRDGRTYVGNIAKETDRQVTLRIVGQDAVAINKSDIQTREVTPASMMPSGLLESLSDREVSELVAYLRTSTQVEMPKK</sequence>
<name>A0A9E8NBR1_9BACT</name>
<keyword evidence="2 4" id="KW-0479">Metal-binding</keyword>
<dbReference type="InterPro" id="IPR013427">
    <property type="entry name" value="Haem-bd_dom_put"/>
</dbReference>
<evidence type="ECO:0000259" key="5">
    <source>
        <dbReference type="PROSITE" id="PS51007"/>
    </source>
</evidence>
<dbReference type="InterPro" id="IPR011989">
    <property type="entry name" value="ARM-like"/>
</dbReference>
<organism evidence="6 7">
    <name type="scientific">Dyadobacter pollutisoli</name>
    <dbReference type="NCBI Taxonomy" id="2910158"/>
    <lineage>
        <taxon>Bacteria</taxon>
        <taxon>Pseudomonadati</taxon>
        <taxon>Bacteroidota</taxon>
        <taxon>Cytophagia</taxon>
        <taxon>Cytophagales</taxon>
        <taxon>Spirosomataceae</taxon>
        <taxon>Dyadobacter</taxon>
    </lineage>
</organism>
<keyword evidence="1 4" id="KW-0349">Heme</keyword>
<dbReference type="GO" id="GO:0046872">
    <property type="term" value="F:metal ion binding"/>
    <property type="evidence" value="ECO:0007669"/>
    <property type="project" value="UniProtKB-KW"/>
</dbReference>
<dbReference type="Gene3D" id="1.25.10.10">
    <property type="entry name" value="Leucine-rich Repeat Variant"/>
    <property type="match status" value="1"/>
</dbReference>
<evidence type="ECO:0000256" key="3">
    <source>
        <dbReference type="ARBA" id="ARBA00023004"/>
    </source>
</evidence>
<protein>
    <submittedName>
        <fullName evidence="6">PmoA family protein</fullName>
    </submittedName>
</protein>
<dbReference type="Pfam" id="PF23500">
    <property type="entry name" value="DUF7133"/>
    <property type="match status" value="1"/>
</dbReference>
<proteinExistence type="predicted"/>
<dbReference type="InterPro" id="IPR011042">
    <property type="entry name" value="6-blade_b-propeller_TolB-like"/>
</dbReference>
<dbReference type="InterPro" id="IPR011041">
    <property type="entry name" value="Quinoprot_gluc/sorb_DH_b-prop"/>
</dbReference>
<reference evidence="6" key="1">
    <citation type="submission" date="2022-11" db="EMBL/GenBank/DDBJ databases">
        <title>Dyadobacter pollutisoli sp. nov., isolated from plastic dumped soil.</title>
        <authorList>
            <person name="Kim J.M."/>
            <person name="Kim K.R."/>
            <person name="Lee J.K."/>
            <person name="Hao L."/>
            <person name="Jeon C.O."/>
        </authorList>
    </citation>
    <scope>NUCLEOTIDE SEQUENCE</scope>
    <source>
        <strain evidence="6">U1</strain>
    </source>
</reference>
<evidence type="ECO:0000313" key="7">
    <source>
        <dbReference type="Proteomes" id="UP001164653"/>
    </source>
</evidence>